<dbReference type="InterPro" id="IPR011598">
    <property type="entry name" value="bHLH_dom"/>
</dbReference>
<dbReference type="KEGG" id="cci:CC1G_06940"/>
<sequence length="439" mass="47473">MVGQEVDKERYAGSCNPSRRAKRTPAASTSHMASDHDNVPKATPILPKGQPPLPADSPMDTSSAPSTASAAPAPAKRGRKPGPLSRAAREAQRRLNHSIIEKARRTKINEALATLRELVPLDYGQPKPTNPPESDEEGDGEYRPGSSKPKKQGKEEKKEKEFKLEILVRTVAYMKELISRVGDLEANPPQPQPQPSSSSPLCPNCAAPSTASRKRPREEGDMGAPSDRAVRRARRDSYISVAGETLSPIPSPLQAPFSSRPSSSRHPSLDGPLPPISSWLLDSESDSRILPHRDSHPKPPSSYLPSPPSSTQFDPVRPTHVPPSLNLDHPSSSASTSSLTSPTRTMEDESAATLLLHIAGGTSPAFRPTLEDSDSISALPITRRLSLSEVRTYSSSSVESSFCPLDTSRSEKSTNVRAERNRQVETPASLLGIRHLVRP</sequence>
<feature type="compositionally biased region" description="Basic and acidic residues" evidence="1">
    <location>
        <begin position="285"/>
        <end position="297"/>
    </location>
</feature>
<protein>
    <recommendedName>
        <fullName evidence="2">BHLH domain-containing protein</fullName>
    </recommendedName>
</protein>
<accession>A8NZS0</accession>
<dbReference type="Proteomes" id="UP000001861">
    <property type="component" value="Unassembled WGS sequence"/>
</dbReference>
<dbReference type="AlphaFoldDB" id="A8NZS0"/>
<feature type="region of interest" description="Disordered" evidence="1">
    <location>
        <begin position="1"/>
        <end position="165"/>
    </location>
</feature>
<dbReference type="Pfam" id="PF00010">
    <property type="entry name" value="HLH"/>
    <property type="match status" value="1"/>
</dbReference>
<dbReference type="InParanoid" id="A8NZS0"/>
<feature type="compositionally biased region" description="Basic and acidic residues" evidence="1">
    <location>
        <begin position="1"/>
        <end position="11"/>
    </location>
</feature>
<evidence type="ECO:0000256" key="1">
    <source>
        <dbReference type="SAM" id="MobiDB-lite"/>
    </source>
</evidence>
<evidence type="ECO:0000313" key="3">
    <source>
        <dbReference type="EMBL" id="EAU84078.2"/>
    </source>
</evidence>
<dbReference type="GO" id="GO:0046983">
    <property type="term" value="F:protein dimerization activity"/>
    <property type="evidence" value="ECO:0007669"/>
    <property type="project" value="InterPro"/>
</dbReference>
<dbReference type="OMA" id="WLPHPYV"/>
<dbReference type="PANTHER" id="PTHR46266">
    <property type="entry name" value="TRANSCRIPTION FACTOR TT8"/>
    <property type="match status" value="1"/>
</dbReference>
<dbReference type="STRING" id="240176.A8NZS0"/>
<feature type="compositionally biased region" description="Basic and acidic residues" evidence="1">
    <location>
        <begin position="408"/>
        <end position="420"/>
    </location>
</feature>
<feature type="compositionally biased region" description="Low complexity" evidence="1">
    <location>
        <begin position="56"/>
        <end position="75"/>
    </location>
</feature>
<name>A8NZS0_COPC7</name>
<evidence type="ECO:0000313" key="4">
    <source>
        <dbReference type="Proteomes" id="UP000001861"/>
    </source>
</evidence>
<organism evidence="3 4">
    <name type="scientific">Coprinopsis cinerea (strain Okayama-7 / 130 / ATCC MYA-4618 / FGSC 9003)</name>
    <name type="common">Inky cap fungus</name>
    <name type="synonym">Hormographiella aspergillata</name>
    <dbReference type="NCBI Taxonomy" id="240176"/>
    <lineage>
        <taxon>Eukaryota</taxon>
        <taxon>Fungi</taxon>
        <taxon>Dikarya</taxon>
        <taxon>Basidiomycota</taxon>
        <taxon>Agaricomycotina</taxon>
        <taxon>Agaricomycetes</taxon>
        <taxon>Agaricomycetidae</taxon>
        <taxon>Agaricales</taxon>
        <taxon>Agaricineae</taxon>
        <taxon>Psathyrellaceae</taxon>
        <taxon>Coprinopsis</taxon>
    </lineage>
</organism>
<dbReference type="OrthoDB" id="690068at2759"/>
<feature type="region of interest" description="Disordered" evidence="1">
    <location>
        <begin position="183"/>
        <end position="347"/>
    </location>
</feature>
<dbReference type="PANTHER" id="PTHR46266:SF4">
    <property type="entry name" value="TRANSCRIPTION FACTOR TT8"/>
    <property type="match status" value="1"/>
</dbReference>
<dbReference type="EMBL" id="AACS02000006">
    <property type="protein sequence ID" value="EAU84078.2"/>
    <property type="molecule type" value="Genomic_DNA"/>
</dbReference>
<dbReference type="Gene3D" id="4.10.280.10">
    <property type="entry name" value="Helix-loop-helix DNA-binding domain"/>
    <property type="match status" value="1"/>
</dbReference>
<feature type="compositionally biased region" description="Basic and acidic residues" evidence="1">
    <location>
        <begin position="152"/>
        <end position="165"/>
    </location>
</feature>
<dbReference type="InterPro" id="IPR036638">
    <property type="entry name" value="HLH_DNA-bd_sf"/>
</dbReference>
<dbReference type="HOGENOM" id="CLU_049479_0_0_1"/>
<comment type="caution">
    <text evidence="3">The sequence shown here is derived from an EMBL/GenBank/DDBJ whole genome shotgun (WGS) entry which is preliminary data.</text>
</comment>
<reference evidence="3 4" key="1">
    <citation type="journal article" date="2010" name="Proc. Natl. Acad. Sci. U.S.A.">
        <title>Insights into evolution of multicellular fungi from the assembled chromosomes of the mushroom Coprinopsis cinerea (Coprinus cinereus).</title>
        <authorList>
            <person name="Stajich J.E."/>
            <person name="Wilke S.K."/>
            <person name="Ahren D."/>
            <person name="Au C.H."/>
            <person name="Birren B.W."/>
            <person name="Borodovsky M."/>
            <person name="Burns C."/>
            <person name="Canback B."/>
            <person name="Casselton L.A."/>
            <person name="Cheng C.K."/>
            <person name="Deng J."/>
            <person name="Dietrich F.S."/>
            <person name="Fargo D.C."/>
            <person name="Farman M.L."/>
            <person name="Gathman A.C."/>
            <person name="Goldberg J."/>
            <person name="Guigo R."/>
            <person name="Hoegger P.J."/>
            <person name="Hooker J.B."/>
            <person name="Huggins A."/>
            <person name="James T.Y."/>
            <person name="Kamada T."/>
            <person name="Kilaru S."/>
            <person name="Kodira C."/>
            <person name="Kues U."/>
            <person name="Kupfer D."/>
            <person name="Kwan H.S."/>
            <person name="Lomsadze A."/>
            <person name="Li W."/>
            <person name="Lilly W.W."/>
            <person name="Ma L.J."/>
            <person name="Mackey A.J."/>
            <person name="Manning G."/>
            <person name="Martin F."/>
            <person name="Muraguchi H."/>
            <person name="Natvig D.O."/>
            <person name="Palmerini H."/>
            <person name="Ramesh M.A."/>
            <person name="Rehmeyer C.J."/>
            <person name="Roe B.A."/>
            <person name="Shenoy N."/>
            <person name="Stanke M."/>
            <person name="Ter-Hovhannisyan V."/>
            <person name="Tunlid A."/>
            <person name="Velagapudi R."/>
            <person name="Vision T.J."/>
            <person name="Zeng Q."/>
            <person name="Zolan M.E."/>
            <person name="Pukkila P.J."/>
        </authorList>
    </citation>
    <scope>NUCLEOTIDE SEQUENCE [LARGE SCALE GENOMIC DNA]</scope>
    <source>
        <strain evidence="4">Okayama-7 / 130 / ATCC MYA-4618 / FGSC 9003</strain>
    </source>
</reference>
<dbReference type="PROSITE" id="PS50888">
    <property type="entry name" value="BHLH"/>
    <property type="match status" value="1"/>
</dbReference>
<feature type="compositionally biased region" description="Pro residues" evidence="1">
    <location>
        <begin position="298"/>
        <end position="308"/>
    </location>
</feature>
<proteinExistence type="predicted"/>
<dbReference type="VEuPathDB" id="FungiDB:CC1G_06940"/>
<feature type="compositionally biased region" description="Basic and acidic residues" evidence="1">
    <location>
        <begin position="87"/>
        <end position="103"/>
    </location>
</feature>
<dbReference type="GeneID" id="6014296"/>
<gene>
    <name evidence="3" type="ORF">CC1G_06940</name>
</gene>
<keyword evidence="4" id="KW-1185">Reference proteome</keyword>
<dbReference type="eggNOG" id="KOG4304">
    <property type="taxonomic scope" value="Eukaryota"/>
</dbReference>
<feature type="compositionally biased region" description="Low complexity" evidence="1">
    <location>
        <begin position="331"/>
        <end position="344"/>
    </location>
</feature>
<dbReference type="RefSeq" id="XP_001837734.2">
    <property type="nucleotide sequence ID" value="XM_001837682.2"/>
</dbReference>
<dbReference type="SMART" id="SM00353">
    <property type="entry name" value="HLH"/>
    <property type="match status" value="1"/>
</dbReference>
<feature type="domain" description="BHLH" evidence="2">
    <location>
        <begin position="92"/>
        <end position="177"/>
    </location>
</feature>
<evidence type="ECO:0000259" key="2">
    <source>
        <dbReference type="PROSITE" id="PS50888"/>
    </source>
</evidence>
<feature type="region of interest" description="Disordered" evidence="1">
    <location>
        <begin position="399"/>
        <end position="420"/>
    </location>
</feature>
<dbReference type="SUPFAM" id="SSF47459">
    <property type="entry name" value="HLH, helix-loop-helix DNA-binding domain"/>
    <property type="match status" value="1"/>
</dbReference>